<organism evidence="2 3">
    <name type="scientific">Corynebacterium breve</name>
    <dbReference type="NCBI Taxonomy" id="3049799"/>
    <lineage>
        <taxon>Bacteria</taxon>
        <taxon>Bacillati</taxon>
        <taxon>Actinomycetota</taxon>
        <taxon>Actinomycetes</taxon>
        <taxon>Mycobacteriales</taxon>
        <taxon>Corynebacteriaceae</taxon>
        <taxon>Corynebacterium</taxon>
    </lineage>
</organism>
<dbReference type="InterPro" id="IPR022062">
    <property type="entry name" value="DUF3618"/>
</dbReference>
<dbReference type="Proteomes" id="UP001225598">
    <property type="component" value="Chromosome"/>
</dbReference>
<reference evidence="2 3" key="1">
    <citation type="submission" date="2023-05" db="EMBL/GenBank/DDBJ databases">
        <title>Corynebacterium suedekumii sp. nov. and Corynebacterium breve sp. nov. isolated from raw cow's milk.</title>
        <authorList>
            <person name="Baer M.K."/>
            <person name="Mehl L."/>
            <person name="Hellmuth R."/>
            <person name="Marke G."/>
            <person name="Lipski A."/>
        </authorList>
    </citation>
    <scope>NUCLEOTIDE SEQUENCE [LARGE SCALE GENOMIC DNA]</scope>
    <source>
        <strain evidence="2 3">R4</strain>
    </source>
</reference>
<accession>A0ABY8VF30</accession>
<protein>
    <submittedName>
        <fullName evidence="2">DUF3618 domain-containing protein</fullName>
    </submittedName>
</protein>
<dbReference type="RefSeq" id="WP_284824196.1">
    <property type="nucleotide sequence ID" value="NZ_CP126969.1"/>
</dbReference>
<dbReference type="Pfam" id="PF12277">
    <property type="entry name" value="DUF3618"/>
    <property type="match status" value="1"/>
</dbReference>
<keyword evidence="1" id="KW-1133">Transmembrane helix</keyword>
<evidence type="ECO:0000313" key="2">
    <source>
        <dbReference type="EMBL" id="WIM67238.1"/>
    </source>
</evidence>
<keyword evidence="1" id="KW-0472">Membrane</keyword>
<sequence>MARDINDIQRDIARTRSQLASTLDELANRTQPNNLVADAKVQANEKLNDPQVQNILAGVGAVVVGLIALTVARNRKKKNELKEIKRMLAARA</sequence>
<name>A0ABY8VF30_9CORY</name>
<evidence type="ECO:0000256" key="1">
    <source>
        <dbReference type="SAM" id="Phobius"/>
    </source>
</evidence>
<dbReference type="EMBL" id="CP126969">
    <property type="protein sequence ID" value="WIM67238.1"/>
    <property type="molecule type" value="Genomic_DNA"/>
</dbReference>
<proteinExistence type="predicted"/>
<keyword evidence="1" id="KW-0812">Transmembrane</keyword>
<feature type="transmembrane region" description="Helical" evidence="1">
    <location>
        <begin position="55"/>
        <end position="72"/>
    </location>
</feature>
<evidence type="ECO:0000313" key="3">
    <source>
        <dbReference type="Proteomes" id="UP001225598"/>
    </source>
</evidence>
<gene>
    <name evidence="2" type="ORF">QP027_08940</name>
</gene>
<keyword evidence="3" id="KW-1185">Reference proteome</keyword>